<organism evidence="7 8">
    <name type="scientific">Cinara cedri</name>
    <dbReference type="NCBI Taxonomy" id="506608"/>
    <lineage>
        <taxon>Eukaryota</taxon>
        <taxon>Metazoa</taxon>
        <taxon>Ecdysozoa</taxon>
        <taxon>Arthropoda</taxon>
        <taxon>Hexapoda</taxon>
        <taxon>Insecta</taxon>
        <taxon>Pterygota</taxon>
        <taxon>Neoptera</taxon>
        <taxon>Paraneoptera</taxon>
        <taxon>Hemiptera</taxon>
        <taxon>Sternorrhyncha</taxon>
        <taxon>Aphidomorpha</taxon>
        <taxon>Aphidoidea</taxon>
        <taxon>Aphididae</taxon>
        <taxon>Lachninae</taxon>
        <taxon>Cinara</taxon>
    </lineage>
</organism>
<dbReference type="OrthoDB" id="8196889at2759"/>
<evidence type="ECO:0000313" key="7">
    <source>
        <dbReference type="EMBL" id="VVC36130.1"/>
    </source>
</evidence>
<dbReference type="InterPro" id="IPR026694">
    <property type="entry name" value="CUSTOS"/>
</dbReference>
<dbReference type="PANTHER" id="PTHR14482">
    <property type="entry name" value="CHROMOSOME 12 ORF 43 HOMOLOG"/>
    <property type="match status" value="1"/>
</dbReference>
<dbReference type="Pfam" id="PF23999">
    <property type="entry name" value="CUSTOS"/>
    <property type="match status" value="1"/>
</dbReference>
<accession>A0A5E4MX07</accession>
<evidence type="ECO:0000256" key="2">
    <source>
        <dbReference type="ARBA" id="ARBA00008632"/>
    </source>
</evidence>
<proteinExistence type="inferred from homology"/>
<dbReference type="GO" id="GO:0005635">
    <property type="term" value="C:nuclear envelope"/>
    <property type="evidence" value="ECO:0007669"/>
    <property type="project" value="UniProtKB-SubCell"/>
</dbReference>
<name>A0A5E4MX07_9HEMI</name>
<keyword evidence="5" id="KW-0879">Wnt signaling pathway</keyword>
<evidence type="ECO:0000313" key="8">
    <source>
        <dbReference type="Proteomes" id="UP000325440"/>
    </source>
</evidence>
<dbReference type="Proteomes" id="UP000325440">
    <property type="component" value="Unassembled WGS sequence"/>
</dbReference>
<comment type="subcellular location">
    <subcellularLocation>
        <location evidence="1">Nucleus envelope</location>
    </subcellularLocation>
</comment>
<dbReference type="AlphaFoldDB" id="A0A5E4MX07"/>
<protein>
    <recommendedName>
        <fullName evidence="3">Protein CUSTOS</fullName>
    </recommendedName>
</protein>
<dbReference type="EMBL" id="CABPRJ010001430">
    <property type="protein sequence ID" value="VVC36130.1"/>
    <property type="molecule type" value="Genomic_DNA"/>
</dbReference>
<dbReference type="GO" id="GO:0016055">
    <property type="term" value="P:Wnt signaling pathway"/>
    <property type="evidence" value="ECO:0007669"/>
    <property type="project" value="UniProtKB-KW"/>
</dbReference>
<keyword evidence="8" id="KW-1185">Reference proteome</keyword>
<keyword evidence="4" id="KW-0217">Developmental protein</keyword>
<keyword evidence="6" id="KW-0539">Nucleus</keyword>
<evidence type="ECO:0000256" key="1">
    <source>
        <dbReference type="ARBA" id="ARBA00004259"/>
    </source>
</evidence>
<reference evidence="7 8" key="1">
    <citation type="submission" date="2019-08" db="EMBL/GenBank/DDBJ databases">
        <authorList>
            <person name="Alioto T."/>
            <person name="Alioto T."/>
            <person name="Gomez Garrido J."/>
        </authorList>
    </citation>
    <scope>NUCLEOTIDE SEQUENCE [LARGE SCALE GENOMIC DNA]</scope>
</reference>
<evidence type="ECO:0000256" key="3">
    <source>
        <dbReference type="ARBA" id="ARBA00013465"/>
    </source>
</evidence>
<comment type="similarity">
    <text evidence="2">Belongs to the CUSTOS family.</text>
</comment>
<sequence>MSEDSSSEDEITKRILRDSVDTDLLTDDLYKNGSTSGKKPCDRIKNTNLVQTKQSLRYIIEDDGHNHNFIKVTPEFQDFVAKNLFKHLESQIIEKTIKKKHKKDINEVYPKGIHLFNRSTKLLDSFMDEPLITVKRKRCDKSTSDKLIMQRASEMAVSPEWILNKDAVEGWTKVTKGKIIKVKPNDEGTYDVVSHE</sequence>
<evidence type="ECO:0000256" key="4">
    <source>
        <dbReference type="ARBA" id="ARBA00022473"/>
    </source>
</evidence>
<evidence type="ECO:0000256" key="5">
    <source>
        <dbReference type="ARBA" id="ARBA00022687"/>
    </source>
</evidence>
<dbReference type="PANTHER" id="PTHR14482:SF0">
    <property type="entry name" value="PROTEIN CUSTOS"/>
    <property type="match status" value="1"/>
</dbReference>
<evidence type="ECO:0000256" key="6">
    <source>
        <dbReference type="ARBA" id="ARBA00023242"/>
    </source>
</evidence>
<gene>
    <name evidence="7" type="ORF">CINCED_3A007031</name>
</gene>